<dbReference type="EMBL" id="JAAVNE010000002">
    <property type="protein sequence ID" value="NKC29684.1"/>
    <property type="molecule type" value="Genomic_DNA"/>
</dbReference>
<evidence type="ECO:0000313" key="8">
    <source>
        <dbReference type="EMBL" id="NKC29684.1"/>
    </source>
</evidence>
<feature type="transmembrane region" description="Helical" evidence="6">
    <location>
        <begin position="248"/>
        <end position="268"/>
    </location>
</feature>
<dbReference type="InterPro" id="IPR000515">
    <property type="entry name" value="MetI-like"/>
</dbReference>
<feature type="transmembrane region" description="Helical" evidence="6">
    <location>
        <begin position="86"/>
        <end position="112"/>
    </location>
</feature>
<reference evidence="8 9" key="1">
    <citation type="submission" date="2020-03" db="EMBL/GenBank/DDBJ databases">
        <title>Roseomonas selenitidurans sp. nov. isolated from urban soil.</title>
        <authorList>
            <person name="Liu H."/>
        </authorList>
    </citation>
    <scope>NUCLEOTIDE SEQUENCE [LARGE SCALE GENOMIC DNA]</scope>
    <source>
        <strain evidence="8 9">BU-1</strain>
    </source>
</reference>
<dbReference type="RefSeq" id="WP_168027302.1">
    <property type="nucleotide sequence ID" value="NZ_JAAVNE010000002.1"/>
</dbReference>
<keyword evidence="4 6" id="KW-1133">Transmembrane helix</keyword>
<comment type="subcellular location">
    <subcellularLocation>
        <location evidence="1 6">Cell membrane</location>
        <topology evidence="1 6">Multi-pass membrane protein</topology>
    </subcellularLocation>
</comment>
<feature type="domain" description="ABC transmembrane type-1" evidence="7">
    <location>
        <begin position="82"/>
        <end position="265"/>
    </location>
</feature>
<dbReference type="InterPro" id="IPR035906">
    <property type="entry name" value="MetI-like_sf"/>
</dbReference>
<evidence type="ECO:0000256" key="6">
    <source>
        <dbReference type="RuleBase" id="RU363032"/>
    </source>
</evidence>
<dbReference type="InterPro" id="IPR005769">
    <property type="entry name" value="PhnE/PtxC"/>
</dbReference>
<keyword evidence="3 6" id="KW-0812">Transmembrane</keyword>
<dbReference type="Pfam" id="PF00528">
    <property type="entry name" value="BPD_transp_1"/>
    <property type="match status" value="1"/>
</dbReference>
<dbReference type="NCBIfam" id="TIGR01097">
    <property type="entry name" value="PhnE"/>
    <property type="match status" value="1"/>
</dbReference>
<dbReference type="PANTHER" id="PTHR30043:SF9">
    <property type="entry name" value="PHOSPHONATES TRANSPORT SYSTEM PERMEASE PROTEIN"/>
    <property type="match status" value="1"/>
</dbReference>
<dbReference type="Proteomes" id="UP000787635">
    <property type="component" value="Unassembled WGS sequence"/>
</dbReference>
<dbReference type="SUPFAM" id="SSF161098">
    <property type="entry name" value="MetI-like"/>
    <property type="match status" value="1"/>
</dbReference>
<evidence type="ECO:0000313" key="9">
    <source>
        <dbReference type="Proteomes" id="UP000787635"/>
    </source>
</evidence>
<comment type="similarity">
    <text evidence="6">Belongs to the binding-protein-dependent transport system permease family.</text>
</comment>
<evidence type="ECO:0000256" key="5">
    <source>
        <dbReference type="ARBA" id="ARBA00023136"/>
    </source>
</evidence>
<keyword evidence="5 6" id="KW-0472">Membrane</keyword>
<protein>
    <submittedName>
        <fullName evidence="8">Phosphonate ABC transporter, permease protein PhnE</fullName>
    </submittedName>
</protein>
<organism evidence="8 9">
    <name type="scientific">Falsiroseomonas selenitidurans</name>
    <dbReference type="NCBI Taxonomy" id="2716335"/>
    <lineage>
        <taxon>Bacteria</taxon>
        <taxon>Pseudomonadati</taxon>
        <taxon>Pseudomonadota</taxon>
        <taxon>Alphaproteobacteria</taxon>
        <taxon>Acetobacterales</taxon>
        <taxon>Roseomonadaceae</taxon>
        <taxon>Falsiroseomonas</taxon>
    </lineage>
</organism>
<feature type="transmembrane region" description="Helical" evidence="6">
    <location>
        <begin position="193"/>
        <end position="213"/>
    </location>
</feature>
<sequence length="278" mass="30040">MSATKPTAWRARRPELYPPRGPALWRRAALVPLGLGLFLWGLHALEVSPGQIYRGLGELGRVFMLMMPPAITEHVWQYLRAIGETLAMAFLGTLIASLLAVPLALMGARNVMPLGPVRLLVRRSSDVVRGIDSLVWAIFFVSVVGLGPFAGILAIAVNDTGVLTKLFAEAMENTDREQVKGVRATGAGRLQTIAFGIMPQALPVLLANSLYFLESNLRSATVLGVVGAGGIGFYLMDRMMISAWREVSLIVILVLVTVIGLDTLSRALRQRLIGSARG</sequence>
<proteinExistence type="inferred from homology"/>
<evidence type="ECO:0000256" key="1">
    <source>
        <dbReference type="ARBA" id="ARBA00004651"/>
    </source>
</evidence>
<name>A0ABX1DXP1_9PROT</name>
<gene>
    <name evidence="8" type="primary">phnE</name>
    <name evidence="8" type="ORF">HEQ75_02330</name>
</gene>
<evidence type="ECO:0000256" key="2">
    <source>
        <dbReference type="ARBA" id="ARBA00022448"/>
    </source>
</evidence>
<evidence type="ECO:0000256" key="3">
    <source>
        <dbReference type="ARBA" id="ARBA00022692"/>
    </source>
</evidence>
<evidence type="ECO:0000259" key="7">
    <source>
        <dbReference type="PROSITE" id="PS50928"/>
    </source>
</evidence>
<comment type="caution">
    <text evidence="8">The sequence shown here is derived from an EMBL/GenBank/DDBJ whole genome shotgun (WGS) entry which is preliminary data.</text>
</comment>
<dbReference type="PROSITE" id="PS50928">
    <property type="entry name" value="ABC_TM1"/>
    <property type="match status" value="1"/>
</dbReference>
<keyword evidence="9" id="KW-1185">Reference proteome</keyword>
<feature type="transmembrane region" description="Helical" evidence="6">
    <location>
        <begin position="220"/>
        <end position="236"/>
    </location>
</feature>
<accession>A0ABX1DXP1</accession>
<dbReference type="Gene3D" id="1.10.3720.10">
    <property type="entry name" value="MetI-like"/>
    <property type="match status" value="1"/>
</dbReference>
<dbReference type="CDD" id="cd06261">
    <property type="entry name" value="TM_PBP2"/>
    <property type="match status" value="1"/>
</dbReference>
<dbReference type="PANTHER" id="PTHR30043">
    <property type="entry name" value="PHOSPHONATES TRANSPORT SYSTEM PERMEASE PROTEIN"/>
    <property type="match status" value="1"/>
</dbReference>
<feature type="transmembrane region" description="Helical" evidence="6">
    <location>
        <begin position="133"/>
        <end position="157"/>
    </location>
</feature>
<evidence type="ECO:0000256" key="4">
    <source>
        <dbReference type="ARBA" id="ARBA00022989"/>
    </source>
</evidence>
<keyword evidence="2 6" id="KW-0813">Transport</keyword>